<dbReference type="PRINTS" id="PR00160">
    <property type="entry name" value="GLUTAREDOXIN"/>
</dbReference>
<accession>A0A830D843</accession>
<gene>
    <name evidence="6" type="ORF">PHJA_002476400</name>
</gene>
<dbReference type="Pfam" id="PF00462">
    <property type="entry name" value="Glutaredoxin"/>
    <property type="match status" value="1"/>
</dbReference>
<name>A0A830D843_9LAMI</name>
<keyword evidence="3" id="KW-0963">Cytoplasm</keyword>
<dbReference type="SUPFAM" id="SSF52833">
    <property type="entry name" value="Thioredoxin-like"/>
    <property type="match status" value="1"/>
</dbReference>
<protein>
    <submittedName>
        <fullName evidence="6">Glutaredoxin-c11</fullName>
    </submittedName>
</protein>
<keyword evidence="7" id="KW-1185">Reference proteome</keyword>
<keyword evidence="4" id="KW-0676">Redox-active center</keyword>
<comment type="subcellular location">
    <subcellularLocation>
        <location evidence="1">Cytoplasm</location>
    </subcellularLocation>
</comment>
<dbReference type="CDD" id="cd03419">
    <property type="entry name" value="GRX_GRXh_1_2_like"/>
    <property type="match status" value="1"/>
</dbReference>
<dbReference type="Proteomes" id="UP000653305">
    <property type="component" value="Unassembled WGS sequence"/>
</dbReference>
<evidence type="ECO:0000256" key="4">
    <source>
        <dbReference type="ARBA" id="ARBA00023284"/>
    </source>
</evidence>
<dbReference type="GO" id="GO:0005737">
    <property type="term" value="C:cytoplasm"/>
    <property type="evidence" value="ECO:0007669"/>
    <property type="project" value="UniProtKB-SubCell"/>
</dbReference>
<proteinExistence type="inferred from homology"/>
<evidence type="ECO:0000256" key="1">
    <source>
        <dbReference type="ARBA" id="ARBA00004496"/>
    </source>
</evidence>
<sequence length="107" mass="11710">MDRIRDLASKKAAVIFTKSSCCMCHSIKALFYDLGASPAVHELDHDVKGKEMEQQLERALGVASGRRSSFPAVFIGRELVGGADEVMSLHVKGELVPLLKKAKAIWL</sequence>
<dbReference type="InterPro" id="IPR011905">
    <property type="entry name" value="GlrX-like_pln_2"/>
</dbReference>
<reference evidence="6" key="1">
    <citation type="submission" date="2020-07" db="EMBL/GenBank/DDBJ databases">
        <title>Ethylene signaling mediates host invasion by parasitic plants.</title>
        <authorList>
            <person name="Yoshida S."/>
        </authorList>
    </citation>
    <scope>NUCLEOTIDE SEQUENCE</scope>
    <source>
        <strain evidence="6">Okayama</strain>
    </source>
</reference>
<dbReference type="Gene3D" id="3.40.30.10">
    <property type="entry name" value="Glutaredoxin"/>
    <property type="match status" value="1"/>
</dbReference>
<dbReference type="EMBL" id="BMAC01000819">
    <property type="protein sequence ID" value="GFQ03326.1"/>
    <property type="molecule type" value="Genomic_DNA"/>
</dbReference>
<evidence type="ECO:0000259" key="5">
    <source>
        <dbReference type="Pfam" id="PF00462"/>
    </source>
</evidence>
<organism evidence="6 7">
    <name type="scientific">Phtheirospermum japonicum</name>
    <dbReference type="NCBI Taxonomy" id="374723"/>
    <lineage>
        <taxon>Eukaryota</taxon>
        <taxon>Viridiplantae</taxon>
        <taxon>Streptophyta</taxon>
        <taxon>Embryophyta</taxon>
        <taxon>Tracheophyta</taxon>
        <taxon>Spermatophyta</taxon>
        <taxon>Magnoliopsida</taxon>
        <taxon>eudicotyledons</taxon>
        <taxon>Gunneridae</taxon>
        <taxon>Pentapetalae</taxon>
        <taxon>asterids</taxon>
        <taxon>lamiids</taxon>
        <taxon>Lamiales</taxon>
        <taxon>Orobanchaceae</taxon>
        <taxon>Orobanchaceae incertae sedis</taxon>
        <taxon>Phtheirospermum</taxon>
    </lineage>
</organism>
<dbReference type="InterPro" id="IPR002109">
    <property type="entry name" value="Glutaredoxin"/>
</dbReference>
<dbReference type="PROSITE" id="PS51354">
    <property type="entry name" value="GLUTAREDOXIN_2"/>
    <property type="match status" value="1"/>
</dbReference>
<dbReference type="NCBIfam" id="TIGR02189">
    <property type="entry name" value="GlrX-like_plant"/>
    <property type="match status" value="1"/>
</dbReference>
<dbReference type="OrthoDB" id="418495at2759"/>
<dbReference type="InterPro" id="IPR036249">
    <property type="entry name" value="Thioredoxin-like_sf"/>
</dbReference>
<evidence type="ECO:0000256" key="3">
    <source>
        <dbReference type="ARBA" id="ARBA00022490"/>
    </source>
</evidence>
<comment type="similarity">
    <text evidence="2">Belongs to the glutaredoxin family. CC-type subfamily.</text>
</comment>
<feature type="domain" description="Glutaredoxin" evidence="5">
    <location>
        <begin position="14"/>
        <end position="80"/>
    </location>
</feature>
<evidence type="ECO:0000313" key="6">
    <source>
        <dbReference type="EMBL" id="GFQ03326.1"/>
    </source>
</evidence>
<comment type="caution">
    <text evidence="6">The sequence shown here is derived from an EMBL/GenBank/DDBJ whole genome shotgun (WGS) entry which is preliminary data.</text>
</comment>
<dbReference type="PANTHER" id="PTHR10168">
    <property type="entry name" value="GLUTAREDOXIN"/>
    <property type="match status" value="1"/>
</dbReference>
<evidence type="ECO:0000256" key="2">
    <source>
        <dbReference type="ARBA" id="ARBA00007568"/>
    </source>
</evidence>
<dbReference type="AlphaFoldDB" id="A0A830D843"/>
<evidence type="ECO:0000313" key="7">
    <source>
        <dbReference type="Proteomes" id="UP000653305"/>
    </source>
</evidence>
<dbReference type="InterPro" id="IPR014025">
    <property type="entry name" value="Glutaredoxin_subgr"/>
</dbReference>